<keyword evidence="2" id="KW-1185">Reference proteome</keyword>
<dbReference type="AlphaFoldDB" id="A0A0C9XLD6"/>
<evidence type="ECO:0000313" key="2">
    <source>
        <dbReference type="Proteomes" id="UP000054477"/>
    </source>
</evidence>
<dbReference type="HOGENOM" id="CLU_1532806_0_0_1"/>
<organism evidence="1 2">
    <name type="scientific">Laccaria amethystina LaAM-08-1</name>
    <dbReference type="NCBI Taxonomy" id="1095629"/>
    <lineage>
        <taxon>Eukaryota</taxon>
        <taxon>Fungi</taxon>
        <taxon>Dikarya</taxon>
        <taxon>Basidiomycota</taxon>
        <taxon>Agaricomycotina</taxon>
        <taxon>Agaricomycetes</taxon>
        <taxon>Agaricomycetidae</taxon>
        <taxon>Agaricales</taxon>
        <taxon>Agaricineae</taxon>
        <taxon>Hydnangiaceae</taxon>
        <taxon>Laccaria</taxon>
    </lineage>
</organism>
<reference evidence="2" key="2">
    <citation type="submission" date="2015-01" db="EMBL/GenBank/DDBJ databases">
        <title>Evolutionary Origins and Diversification of the Mycorrhizal Mutualists.</title>
        <authorList>
            <consortium name="DOE Joint Genome Institute"/>
            <consortium name="Mycorrhizal Genomics Consortium"/>
            <person name="Kohler A."/>
            <person name="Kuo A."/>
            <person name="Nagy L.G."/>
            <person name="Floudas D."/>
            <person name="Copeland A."/>
            <person name="Barry K.W."/>
            <person name="Cichocki N."/>
            <person name="Veneault-Fourrey C."/>
            <person name="LaButti K."/>
            <person name="Lindquist E.A."/>
            <person name="Lipzen A."/>
            <person name="Lundell T."/>
            <person name="Morin E."/>
            <person name="Murat C."/>
            <person name="Riley R."/>
            <person name="Ohm R."/>
            <person name="Sun H."/>
            <person name="Tunlid A."/>
            <person name="Henrissat B."/>
            <person name="Grigoriev I.V."/>
            <person name="Hibbett D.S."/>
            <person name="Martin F."/>
        </authorList>
    </citation>
    <scope>NUCLEOTIDE SEQUENCE [LARGE SCALE GENOMIC DNA]</scope>
    <source>
        <strain evidence="2">LaAM-08-1</strain>
    </source>
</reference>
<accession>A0A0C9XLD6</accession>
<gene>
    <name evidence="1" type="ORF">K443DRAFT_209581</name>
</gene>
<proteinExistence type="predicted"/>
<sequence>MEMHQEAVNGLERIKYYTADYSYPSWPETPGGIWHIFRQSQNFDRMGKEIYVDLCFNQRFISDISVIATESGAYLIMQVLRFLREYGNSLQHDFEKLNQRWTEFLFFAQPNPDPVPLKNELLRLVRSVNLIHPSLPPPSGLARLTWCLTAPGPYRYRNVPSPDNTTPPRLSGYLA</sequence>
<dbReference type="EMBL" id="KN838670">
    <property type="protein sequence ID" value="KIJ98381.1"/>
    <property type="molecule type" value="Genomic_DNA"/>
</dbReference>
<dbReference type="OrthoDB" id="3318115at2759"/>
<evidence type="ECO:0000313" key="1">
    <source>
        <dbReference type="EMBL" id="KIJ98381.1"/>
    </source>
</evidence>
<name>A0A0C9XLD6_9AGAR</name>
<dbReference type="Proteomes" id="UP000054477">
    <property type="component" value="Unassembled WGS sequence"/>
</dbReference>
<protein>
    <submittedName>
        <fullName evidence="1">Uncharacterized protein</fullName>
    </submittedName>
</protein>
<reference evidence="1 2" key="1">
    <citation type="submission" date="2014-04" db="EMBL/GenBank/DDBJ databases">
        <authorList>
            <consortium name="DOE Joint Genome Institute"/>
            <person name="Kuo A."/>
            <person name="Kohler A."/>
            <person name="Nagy L.G."/>
            <person name="Floudas D."/>
            <person name="Copeland A."/>
            <person name="Barry K.W."/>
            <person name="Cichocki N."/>
            <person name="Veneault-Fourrey C."/>
            <person name="LaButti K."/>
            <person name="Lindquist E.A."/>
            <person name="Lipzen A."/>
            <person name="Lundell T."/>
            <person name="Morin E."/>
            <person name="Murat C."/>
            <person name="Sun H."/>
            <person name="Tunlid A."/>
            <person name="Henrissat B."/>
            <person name="Grigoriev I.V."/>
            <person name="Hibbett D.S."/>
            <person name="Martin F."/>
            <person name="Nordberg H.P."/>
            <person name="Cantor M.N."/>
            <person name="Hua S.X."/>
        </authorList>
    </citation>
    <scope>NUCLEOTIDE SEQUENCE [LARGE SCALE GENOMIC DNA]</scope>
    <source>
        <strain evidence="1 2">LaAM-08-1</strain>
    </source>
</reference>